<gene>
    <name evidence="3" type="ORF">G5C51_34815</name>
</gene>
<keyword evidence="4" id="KW-1185">Reference proteome</keyword>
<feature type="domain" description="Clp R" evidence="2">
    <location>
        <begin position="93"/>
        <end position="247"/>
    </location>
</feature>
<dbReference type="Proteomes" id="UP000481583">
    <property type="component" value="Unassembled WGS sequence"/>
</dbReference>
<dbReference type="InterPro" id="IPR044217">
    <property type="entry name" value="CLPT1/2"/>
</dbReference>
<comment type="caution">
    <text evidence="3">The sequence shown here is derived from an EMBL/GenBank/DDBJ whole genome shotgun (WGS) entry which is preliminary data.</text>
</comment>
<dbReference type="EMBL" id="JAAKZV010000254">
    <property type="protein sequence ID" value="NGN69049.1"/>
    <property type="molecule type" value="Genomic_DNA"/>
</dbReference>
<name>A0A6G4U9Z5_9ACTN</name>
<proteinExistence type="predicted"/>
<dbReference type="PANTHER" id="PTHR47016:SF5">
    <property type="entry name" value="CLP DOMAIN SUPERFAMILY PROTEIN"/>
    <property type="match status" value="1"/>
</dbReference>
<evidence type="ECO:0000256" key="1">
    <source>
        <dbReference type="PROSITE-ProRule" id="PRU01251"/>
    </source>
</evidence>
<dbReference type="GO" id="GO:0005524">
    <property type="term" value="F:ATP binding"/>
    <property type="evidence" value="ECO:0007669"/>
    <property type="project" value="UniProtKB-KW"/>
</dbReference>
<dbReference type="AlphaFoldDB" id="A0A6G4U9Z5"/>
<protein>
    <submittedName>
        <fullName evidence="3">ATP-dependent Clp protease ATP-binding subunit</fullName>
    </submittedName>
</protein>
<evidence type="ECO:0000313" key="3">
    <source>
        <dbReference type="EMBL" id="NGN69049.1"/>
    </source>
</evidence>
<sequence length="249" mass="27034">MDANPVRLNELIDLVKRLHPEADPLTHLEDAVVVSTRLEELADHLIGHFVDQARTAGASWTDIGQHLGVSKQAAQKRFVAKDGDDLTKTAFSFERYTLRARQVVVEAQAAARRYGHEQVRTEHLVLGLLQEPEGLAAKAMNAQGSAVAMVREAYEAEFGLATDDNGAAPDRPVKLSDAEATTFSGGAKKTLQLALREALRLGHNYIGTEHILLGLLRNEGSDGAKVLADLGITRQGSEDYLLPLLDGLK</sequence>
<keyword evidence="3" id="KW-0645">Protease</keyword>
<dbReference type="Gene3D" id="1.10.1780.10">
    <property type="entry name" value="Clp, N-terminal domain"/>
    <property type="match status" value="1"/>
</dbReference>
<keyword evidence="3" id="KW-0067">ATP-binding</keyword>
<keyword evidence="3" id="KW-0547">Nucleotide-binding</keyword>
<keyword evidence="1" id="KW-0677">Repeat</keyword>
<dbReference type="PROSITE" id="PS51903">
    <property type="entry name" value="CLP_R"/>
    <property type="match status" value="1"/>
</dbReference>
<dbReference type="RefSeq" id="WP_165243631.1">
    <property type="nucleotide sequence ID" value="NZ_JAAKZV010000254.1"/>
</dbReference>
<reference evidence="3 4" key="1">
    <citation type="submission" date="2020-02" db="EMBL/GenBank/DDBJ databases">
        <title>Whole-genome analyses of novel actinobacteria.</title>
        <authorList>
            <person name="Sahin N."/>
        </authorList>
    </citation>
    <scope>NUCLEOTIDE SEQUENCE [LARGE SCALE GENOMIC DNA]</scope>
    <source>
        <strain evidence="3 4">A7024</strain>
    </source>
</reference>
<evidence type="ECO:0000313" key="4">
    <source>
        <dbReference type="Proteomes" id="UP000481583"/>
    </source>
</evidence>
<dbReference type="GO" id="GO:0008233">
    <property type="term" value="F:peptidase activity"/>
    <property type="evidence" value="ECO:0007669"/>
    <property type="project" value="UniProtKB-KW"/>
</dbReference>
<dbReference type="InterPro" id="IPR004176">
    <property type="entry name" value="Clp_R_N"/>
</dbReference>
<keyword evidence="3" id="KW-0378">Hydrolase</keyword>
<dbReference type="Pfam" id="PF02861">
    <property type="entry name" value="Clp_N"/>
    <property type="match status" value="1"/>
</dbReference>
<organism evidence="3 4">
    <name type="scientific">Streptomyces coryli</name>
    <dbReference type="NCBI Taxonomy" id="1128680"/>
    <lineage>
        <taxon>Bacteria</taxon>
        <taxon>Bacillati</taxon>
        <taxon>Actinomycetota</taxon>
        <taxon>Actinomycetes</taxon>
        <taxon>Kitasatosporales</taxon>
        <taxon>Streptomycetaceae</taxon>
        <taxon>Streptomyces</taxon>
    </lineage>
</organism>
<dbReference type="GO" id="GO:0006508">
    <property type="term" value="P:proteolysis"/>
    <property type="evidence" value="ECO:0007669"/>
    <property type="project" value="UniProtKB-KW"/>
</dbReference>
<evidence type="ECO:0000259" key="2">
    <source>
        <dbReference type="PROSITE" id="PS51903"/>
    </source>
</evidence>
<accession>A0A6G4U9Z5</accession>
<dbReference type="InterPro" id="IPR036628">
    <property type="entry name" value="Clp_N_dom_sf"/>
</dbReference>
<dbReference type="PANTHER" id="PTHR47016">
    <property type="entry name" value="ATP-DEPENDENT CLP PROTEASE ATP-BINDING SUBUNIT CLPT1, CHLOROPLASTIC"/>
    <property type="match status" value="1"/>
</dbReference>
<dbReference type="SUPFAM" id="SSF81923">
    <property type="entry name" value="Double Clp-N motif"/>
    <property type="match status" value="1"/>
</dbReference>